<feature type="transmembrane region" description="Helical" evidence="1">
    <location>
        <begin position="95"/>
        <end position="114"/>
    </location>
</feature>
<evidence type="ECO:0000313" key="3">
    <source>
        <dbReference type="Proteomes" id="UP000030466"/>
    </source>
</evidence>
<keyword evidence="1" id="KW-0472">Membrane</keyword>
<dbReference type="Proteomes" id="UP000030466">
    <property type="component" value="Unassembled WGS sequence"/>
</dbReference>
<accession>A0A0A6VY07</accession>
<evidence type="ECO:0000256" key="1">
    <source>
        <dbReference type="SAM" id="Phobius"/>
    </source>
</evidence>
<evidence type="ECO:0000313" key="2">
    <source>
        <dbReference type="EMBL" id="KHD98709.1"/>
    </source>
</evidence>
<dbReference type="OrthoDB" id="3830423at2"/>
<protein>
    <submittedName>
        <fullName evidence="2">Membrane protein</fullName>
    </submittedName>
</protein>
<proteinExistence type="predicted"/>
<comment type="caution">
    <text evidence="2">The sequence shown here is derived from an EMBL/GenBank/DDBJ whole genome shotgun (WGS) entry which is preliminary data.</text>
</comment>
<gene>
    <name evidence="2" type="ORF">GY22_03370</name>
</gene>
<dbReference type="EMBL" id="JSUH01000002">
    <property type="protein sequence ID" value="KHD98709.1"/>
    <property type="molecule type" value="Genomic_DNA"/>
</dbReference>
<reference evidence="2 3" key="1">
    <citation type="journal article" date="2003" name="Int. J. Syst. Evol. Microbiol.">
        <title>Kocuria polaris sp. nov., an orange-pigmented psychrophilic bacterium isolated from an Antarctic cyanobacterial mat sample.</title>
        <authorList>
            <person name="Reddy G.S."/>
            <person name="Prakash J.S."/>
            <person name="Prabahar V."/>
            <person name="Matsumoto G.I."/>
            <person name="Stackebrandt E."/>
            <person name="Shivaji S."/>
        </authorList>
    </citation>
    <scope>NUCLEOTIDE SEQUENCE [LARGE SCALE GENOMIC DNA]</scope>
    <source>
        <strain evidence="2 3">CMS 76or</strain>
    </source>
</reference>
<sequence length="115" mass="12069">MTFLTGLLVFLHLVGAAIIVGTWIYTMKRPTVSPGQFHASLLSLVTGLLLVAVHEMGEADVNHAKVAVKLLVALAVAVAAFVGQRRTRRGETVSTGLAHAVGGLALINMAVATLW</sequence>
<keyword evidence="1" id="KW-1133">Transmembrane helix</keyword>
<dbReference type="RefSeq" id="WP_035924038.1">
    <property type="nucleotide sequence ID" value="NZ_JSUH01000002.1"/>
</dbReference>
<feature type="transmembrane region" description="Helical" evidence="1">
    <location>
        <begin position="66"/>
        <end position="83"/>
    </location>
</feature>
<feature type="transmembrane region" description="Helical" evidence="1">
    <location>
        <begin position="37"/>
        <end position="54"/>
    </location>
</feature>
<keyword evidence="1" id="KW-0812">Transmembrane</keyword>
<keyword evidence="3" id="KW-1185">Reference proteome</keyword>
<dbReference type="AlphaFoldDB" id="A0A0A6VY07"/>
<name>A0A0A6VY07_KOCRO</name>
<feature type="transmembrane region" description="Helical" evidence="1">
    <location>
        <begin position="6"/>
        <end position="25"/>
    </location>
</feature>
<organism evidence="2 3">
    <name type="scientific">Kocuria rosea subsp. polaris</name>
    <dbReference type="NCBI Taxonomy" id="136273"/>
    <lineage>
        <taxon>Bacteria</taxon>
        <taxon>Bacillati</taxon>
        <taxon>Actinomycetota</taxon>
        <taxon>Actinomycetes</taxon>
        <taxon>Micrococcales</taxon>
        <taxon>Micrococcaceae</taxon>
        <taxon>Kocuria</taxon>
    </lineage>
</organism>